<keyword evidence="3" id="KW-1185">Reference proteome</keyword>
<evidence type="ECO:0000313" key="3">
    <source>
        <dbReference type="Proteomes" id="UP000514704"/>
    </source>
</evidence>
<gene>
    <name evidence="2" type="ORF">H3143_02730</name>
</gene>
<dbReference type="SUPFAM" id="SSF52833">
    <property type="entry name" value="Thioredoxin-like"/>
    <property type="match status" value="1"/>
</dbReference>
<reference evidence="2 3" key="1">
    <citation type="journal article" date="2017" name="Int. J. Syst. Evol. Microbiol.">
        <title>Mycoplasma tullyi sp. nov., isolated from penguins of the genus Spheniscus.</title>
        <authorList>
            <person name="Yavari C.A."/>
            <person name="Ramirez A.S."/>
            <person name="Nicholas R.A.J."/>
            <person name="Radford A.D."/>
            <person name="Darby A.C."/>
            <person name="Bradbury J.M."/>
        </authorList>
    </citation>
    <scope>NUCLEOTIDE SEQUENCE [LARGE SCALE GENOMIC DNA]</scope>
    <source>
        <strain evidence="2 3">56A97T</strain>
    </source>
</reference>
<dbReference type="Pfam" id="PF03960">
    <property type="entry name" value="ArsC"/>
    <property type="match status" value="1"/>
</dbReference>
<dbReference type="Gene3D" id="3.40.30.10">
    <property type="entry name" value="Glutaredoxin"/>
    <property type="match status" value="1"/>
</dbReference>
<evidence type="ECO:0008006" key="4">
    <source>
        <dbReference type="Google" id="ProtNLM"/>
    </source>
</evidence>
<dbReference type="InterPro" id="IPR036249">
    <property type="entry name" value="Thioredoxin-like_sf"/>
</dbReference>
<dbReference type="PROSITE" id="PS51353">
    <property type="entry name" value="ARSC"/>
    <property type="match status" value="1"/>
</dbReference>
<dbReference type="RefSeq" id="WP_182078679.1">
    <property type="nucleotide sequence ID" value="NZ_CP059674.1"/>
</dbReference>
<organism evidence="2 3">
    <name type="scientific">Mycoplasma tullyi</name>
    <dbReference type="NCBI Taxonomy" id="1612150"/>
    <lineage>
        <taxon>Bacteria</taxon>
        <taxon>Bacillati</taxon>
        <taxon>Mycoplasmatota</taxon>
        <taxon>Mollicutes</taxon>
        <taxon>Mycoplasmataceae</taxon>
        <taxon>Mycoplasma</taxon>
    </lineage>
</organism>
<comment type="similarity">
    <text evidence="1">Belongs to the ArsC family.</text>
</comment>
<dbReference type="Proteomes" id="UP000514704">
    <property type="component" value="Chromosome"/>
</dbReference>
<dbReference type="AlphaFoldDB" id="A0A7D7XUY7"/>
<name>A0A7D7XUY7_9MOLU</name>
<protein>
    <recommendedName>
        <fullName evidence="4">Spx/MgsR family RNA polymerase-binding regulatory protein</fullName>
    </recommendedName>
</protein>
<proteinExistence type="inferred from homology"/>
<dbReference type="PANTHER" id="PTHR30041">
    <property type="entry name" value="ARSENATE REDUCTASE"/>
    <property type="match status" value="1"/>
</dbReference>
<dbReference type="CDD" id="cd03032">
    <property type="entry name" value="ArsC_Spx"/>
    <property type="match status" value="1"/>
</dbReference>
<dbReference type="PANTHER" id="PTHR30041:SF7">
    <property type="entry name" value="GLOBAL TRANSCRIPTIONAL REGULATOR SPX"/>
    <property type="match status" value="1"/>
</dbReference>
<dbReference type="InterPro" id="IPR006660">
    <property type="entry name" value="Arsenate_reductase-like"/>
</dbReference>
<evidence type="ECO:0000313" key="2">
    <source>
        <dbReference type="EMBL" id="QMT98394.1"/>
    </source>
</evidence>
<sequence length="162" mass="18895">MTDNQNNQSNNIVLFITASCIGCTRVRRFFREHNIQHKEVNFYKTAIDEKYFNDILSLTENGVFDIISTRSKYLQNNKVNIDELTISQLITLVNEHPSILKRPIILQYDKSGIPKRLMVGYNSTDIRVFLREVADVKAYYLDEYWFDEESSLGSTGLVKEDE</sequence>
<evidence type="ECO:0000256" key="1">
    <source>
        <dbReference type="PROSITE-ProRule" id="PRU01282"/>
    </source>
</evidence>
<dbReference type="KEGG" id="mtuy:H3143_02730"/>
<accession>A0A7D7XUY7</accession>
<dbReference type="EMBL" id="CP059674">
    <property type="protein sequence ID" value="QMT98394.1"/>
    <property type="molecule type" value="Genomic_DNA"/>
</dbReference>